<dbReference type="Proteomes" id="UP000221369">
    <property type="component" value="Unassembled WGS sequence"/>
</dbReference>
<organism evidence="2 3">
    <name type="scientific">Paramicrobacterium agarici</name>
    <dbReference type="NCBI Taxonomy" id="630514"/>
    <lineage>
        <taxon>Bacteria</taxon>
        <taxon>Bacillati</taxon>
        <taxon>Actinomycetota</taxon>
        <taxon>Actinomycetes</taxon>
        <taxon>Micrococcales</taxon>
        <taxon>Microbacteriaceae</taxon>
        <taxon>Paramicrobacterium</taxon>
    </lineage>
</organism>
<dbReference type="EMBL" id="PDJE01000001">
    <property type="protein sequence ID" value="PFG32085.1"/>
    <property type="molecule type" value="Genomic_DNA"/>
</dbReference>
<dbReference type="RefSeq" id="WP_098409013.1">
    <property type="nucleotide sequence ID" value="NZ_PDJE01000001.1"/>
</dbReference>
<dbReference type="Pfam" id="PF01869">
    <property type="entry name" value="BcrAD_BadFG"/>
    <property type="match status" value="1"/>
</dbReference>
<dbReference type="InterPro" id="IPR043129">
    <property type="entry name" value="ATPase_NBD"/>
</dbReference>
<dbReference type="AlphaFoldDB" id="A0A2A9E132"/>
<dbReference type="PANTHER" id="PTHR43190:SF3">
    <property type="entry name" value="N-ACETYL-D-GLUCOSAMINE KINASE"/>
    <property type="match status" value="1"/>
</dbReference>
<dbReference type="InterPro" id="IPR052519">
    <property type="entry name" value="Euk-type_GlcNAc_Kinase"/>
</dbReference>
<evidence type="ECO:0000259" key="1">
    <source>
        <dbReference type="Pfam" id="PF01869"/>
    </source>
</evidence>
<dbReference type="InterPro" id="IPR002731">
    <property type="entry name" value="ATPase_BadF"/>
</dbReference>
<gene>
    <name evidence="2" type="ORF">ATJ78_3069</name>
</gene>
<reference evidence="2 3" key="1">
    <citation type="submission" date="2017-10" db="EMBL/GenBank/DDBJ databases">
        <title>Sequencing the genomes of 1000 actinobacteria strains.</title>
        <authorList>
            <person name="Klenk H.-P."/>
        </authorList>
    </citation>
    <scope>NUCLEOTIDE SEQUENCE [LARGE SCALE GENOMIC DNA]</scope>
    <source>
        <strain evidence="2 3">DSM 21798</strain>
    </source>
</reference>
<protein>
    <submittedName>
        <fullName evidence="2">N-acetylglucosamine kinase-like BadF-type ATPase</fullName>
    </submittedName>
</protein>
<dbReference type="GO" id="GO:0016301">
    <property type="term" value="F:kinase activity"/>
    <property type="evidence" value="ECO:0007669"/>
    <property type="project" value="UniProtKB-KW"/>
</dbReference>
<dbReference type="SUPFAM" id="SSF53067">
    <property type="entry name" value="Actin-like ATPase domain"/>
    <property type="match status" value="2"/>
</dbReference>
<proteinExistence type="predicted"/>
<comment type="caution">
    <text evidence="2">The sequence shown here is derived from an EMBL/GenBank/DDBJ whole genome shotgun (WGS) entry which is preliminary data.</text>
</comment>
<sequence>MPVGIDIGGTKTHIAFRDSNGSVRDDVFPSAHWRRGGLFGDSENANRLVGALRALSGDADPGALAIGAHGCDTPADCARFERLMEAAYGRDVTVVNDAQLLVPAAGHDAGLAVIVGTGSIVVGSSPAEPMLVSGGHGWLFGDPGSAPGIVRESVKHVLQGRDQNAGSDLLTRRLTDFYDVNDVTGLIYTLSVTPEIEVWGAAAPLVFEAADDGSEVAALVISQAAESLVGDVLNVYQRGAVGSAIVCAGGVVTNQPRLFDAFRDRIAEVRPEASVELLKTPPVLGALALADSTTHPLRDDEPNRLLT</sequence>
<dbReference type="Gene3D" id="3.30.420.40">
    <property type="match status" value="2"/>
</dbReference>
<dbReference type="CDD" id="cd24007">
    <property type="entry name" value="ASKHA_NBD_eukNAGK-like"/>
    <property type="match status" value="1"/>
</dbReference>
<evidence type="ECO:0000313" key="3">
    <source>
        <dbReference type="Proteomes" id="UP000221369"/>
    </source>
</evidence>
<accession>A0A2A9E132</accession>
<name>A0A2A9E132_9MICO</name>
<keyword evidence="3" id="KW-1185">Reference proteome</keyword>
<dbReference type="OrthoDB" id="8701357at2"/>
<dbReference type="PANTHER" id="PTHR43190">
    <property type="entry name" value="N-ACETYL-D-GLUCOSAMINE KINASE"/>
    <property type="match status" value="1"/>
</dbReference>
<keyword evidence="2" id="KW-0418">Kinase</keyword>
<keyword evidence="2" id="KW-0808">Transferase</keyword>
<feature type="domain" description="ATPase BadF/BadG/BcrA/BcrD type" evidence="1">
    <location>
        <begin position="3"/>
        <end position="286"/>
    </location>
</feature>
<evidence type="ECO:0000313" key="2">
    <source>
        <dbReference type="EMBL" id="PFG32085.1"/>
    </source>
</evidence>